<comment type="caution">
    <text evidence="3">The sequence shown here is derived from an EMBL/GenBank/DDBJ whole genome shotgun (WGS) entry which is preliminary data.</text>
</comment>
<dbReference type="PANTHER" id="PTHR43265">
    <property type="entry name" value="ESTERASE ESTD"/>
    <property type="match status" value="1"/>
</dbReference>
<keyword evidence="1" id="KW-0732">Signal</keyword>
<keyword evidence="4" id="KW-1185">Reference proteome</keyword>
<name>A0A562UEX7_9SPHI</name>
<dbReference type="Gene3D" id="3.40.50.1820">
    <property type="entry name" value="alpha/beta hydrolase"/>
    <property type="match status" value="1"/>
</dbReference>
<dbReference type="RefSeq" id="WP_144908495.1">
    <property type="nucleotide sequence ID" value="NZ_VLLI01000001.1"/>
</dbReference>
<dbReference type="InterPro" id="IPR029058">
    <property type="entry name" value="AB_hydrolase_fold"/>
</dbReference>
<dbReference type="AlphaFoldDB" id="A0A562UEX7"/>
<organism evidence="3 4">
    <name type="scientific">Mucilaginibacter frigoritolerans</name>
    <dbReference type="NCBI Taxonomy" id="652788"/>
    <lineage>
        <taxon>Bacteria</taxon>
        <taxon>Pseudomonadati</taxon>
        <taxon>Bacteroidota</taxon>
        <taxon>Sphingobacteriia</taxon>
        <taxon>Sphingobacteriales</taxon>
        <taxon>Sphingobacteriaceae</taxon>
        <taxon>Mucilaginibacter</taxon>
    </lineage>
</organism>
<dbReference type="InterPro" id="IPR053145">
    <property type="entry name" value="AB_hydrolase_Est10"/>
</dbReference>
<reference evidence="3 4" key="1">
    <citation type="submission" date="2019-07" db="EMBL/GenBank/DDBJ databases">
        <title>Genomic Encyclopedia of Archaeal and Bacterial Type Strains, Phase II (KMG-II): from individual species to whole genera.</title>
        <authorList>
            <person name="Goeker M."/>
        </authorList>
    </citation>
    <scope>NUCLEOTIDE SEQUENCE [LARGE SCALE GENOMIC DNA]</scope>
    <source>
        <strain evidence="3 4">ATCC BAA-1854</strain>
    </source>
</reference>
<dbReference type="InterPro" id="IPR022742">
    <property type="entry name" value="Hydrolase_4"/>
</dbReference>
<proteinExistence type="predicted"/>
<evidence type="ECO:0000313" key="4">
    <source>
        <dbReference type="Proteomes" id="UP000317010"/>
    </source>
</evidence>
<feature type="signal peptide" evidence="1">
    <location>
        <begin position="1"/>
        <end position="20"/>
    </location>
</feature>
<dbReference type="PANTHER" id="PTHR43265:SF1">
    <property type="entry name" value="ESTERASE ESTD"/>
    <property type="match status" value="1"/>
</dbReference>
<feature type="chain" id="PRO_5021973751" description="Serine aminopeptidase S33 domain-containing protein" evidence="1">
    <location>
        <begin position="21"/>
        <end position="324"/>
    </location>
</feature>
<feature type="domain" description="Serine aminopeptidase S33" evidence="2">
    <location>
        <begin position="83"/>
        <end position="181"/>
    </location>
</feature>
<evidence type="ECO:0000256" key="1">
    <source>
        <dbReference type="SAM" id="SignalP"/>
    </source>
</evidence>
<dbReference type="Proteomes" id="UP000317010">
    <property type="component" value="Unassembled WGS sequence"/>
</dbReference>
<evidence type="ECO:0000259" key="2">
    <source>
        <dbReference type="Pfam" id="PF12146"/>
    </source>
</evidence>
<dbReference type="Pfam" id="PF12146">
    <property type="entry name" value="Hydrolase_4"/>
    <property type="match status" value="1"/>
</dbReference>
<evidence type="ECO:0000313" key="3">
    <source>
        <dbReference type="EMBL" id="TWJ04346.1"/>
    </source>
</evidence>
<sequence>MKKIAFFILPFIIFSIKAIAQDVTIDASLTETPISAKTLSSTISGSLVMPKNVKDKIPVVIIIGDAGPTDRDGNNAKTGIAGNTYKLLAIELGKKGIATVRYDKRFVGATTTSIKESQLHIEDYSDDAVSLINLLDNDQRFSKVVLFGHGEGALVAMLAGYDQSEKGFIIAEGFADRGEKIMTDAMKDKPKFLADEFKAIMDSLKKGKTTDKVDPSLYYIARPSIQPFVMSFCRYDPIKSLKVIKVPILILQGTTDLTVPVINGDRFKKAKSDASYMQIKNMNHILKDAPADPDQNTATYDKPNLPLKPELVNGIVEFISTKLK</sequence>
<dbReference type="EMBL" id="VLLI01000001">
    <property type="protein sequence ID" value="TWJ04346.1"/>
    <property type="molecule type" value="Genomic_DNA"/>
</dbReference>
<dbReference type="GO" id="GO:0052689">
    <property type="term" value="F:carboxylic ester hydrolase activity"/>
    <property type="evidence" value="ECO:0007669"/>
    <property type="project" value="TreeGrafter"/>
</dbReference>
<accession>A0A562UEX7</accession>
<dbReference type="OrthoDB" id="9809549at2"/>
<dbReference type="SUPFAM" id="SSF53474">
    <property type="entry name" value="alpha/beta-Hydrolases"/>
    <property type="match status" value="1"/>
</dbReference>
<protein>
    <recommendedName>
        <fullName evidence="2">Serine aminopeptidase S33 domain-containing protein</fullName>
    </recommendedName>
</protein>
<gene>
    <name evidence="3" type="ORF">JN11_00054</name>
</gene>